<dbReference type="GO" id="GO:0006353">
    <property type="term" value="P:DNA-templated transcription termination"/>
    <property type="evidence" value="ECO:0007669"/>
    <property type="project" value="UniProtKB-UniRule"/>
</dbReference>
<comment type="subcellular location">
    <subcellularLocation>
        <location evidence="1">Cytoplasm</location>
    </subcellularLocation>
</comment>
<dbReference type="InterPro" id="IPR025249">
    <property type="entry name" value="TF_NusA_KH_1st"/>
</dbReference>
<evidence type="ECO:0000256" key="1">
    <source>
        <dbReference type="HAMAP-Rule" id="MF_00945"/>
    </source>
</evidence>
<accession>A0A177JUL6</accession>
<organism evidence="3 4">
    <name type="scientific">Dietzia cinnamea</name>
    <dbReference type="NCBI Taxonomy" id="321318"/>
    <lineage>
        <taxon>Bacteria</taxon>
        <taxon>Bacillati</taxon>
        <taxon>Actinomycetota</taxon>
        <taxon>Actinomycetes</taxon>
        <taxon>Mycobacteriales</taxon>
        <taxon>Dietziaceae</taxon>
        <taxon>Dietzia</taxon>
    </lineage>
</organism>
<comment type="similarity">
    <text evidence="1">Belongs to the NusA family.</text>
</comment>
<dbReference type="InterPro" id="IPR058582">
    <property type="entry name" value="KH_NusA_2nd"/>
</dbReference>
<dbReference type="EMBL" id="SMCX01000002">
    <property type="protein sequence ID" value="TCW26258.1"/>
    <property type="molecule type" value="Genomic_DNA"/>
</dbReference>
<dbReference type="GO" id="GO:0005829">
    <property type="term" value="C:cytosol"/>
    <property type="evidence" value="ECO:0007669"/>
    <property type="project" value="TreeGrafter"/>
</dbReference>
<dbReference type="SUPFAM" id="SSF54814">
    <property type="entry name" value="Prokaryotic type KH domain (KH-domain type II)"/>
    <property type="match status" value="2"/>
</dbReference>
<dbReference type="CDD" id="cd02134">
    <property type="entry name" value="KH-II_NusA_rpt1"/>
    <property type="match status" value="1"/>
</dbReference>
<dbReference type="OrthoDB" id="9807233at2"/>
<dbReference type="Pfam" id="PF08529">
    <property type="entry name" value="NusA_N"/>
    <property type="match status" value="2"/>
</dbReference>
<proteinExistence type="inferred from homology"/>
<dbReference type="SMART" id="SM00322">
    <property type="entry name" value="KH"/>
    <property type="match status" value="1"/>
</dbReference>
<dbReference type="SUPFAM" id="SSF69705">
    <property type="entry name" value="Transcription factor NusA, N-terminal domain"/>
    <property type="match status" value="1"/>
</dbReference>
<dbReference type="InterPro" id="IPR015946">
    <property type="entry name" value="KH_dom-like_a/b"/>
</dbReference>
<dbReference type="CDD" id="cd22529">
    <property type="entry name" value="KH-II_NusA_rpt2"/>
    <property type="match status" value="1"/>
</dbReference>
<gene>
    <name evidence="1" type="primary">nusA</name>
    <name evidence="3" type="ORF">EDD19_102157</name>
</gene>
<dbReference type="AlphaFoldDB" id="A0A177JUL6"/>
<keyword evidence="1" id="KW-0963">Cytoplasm</keyword>
<comment type="caution">
    <text evidence="3">The sequence shown here is derived from an EMBL/GenBank/DDBJ whole genome shotgun (WGS) entry which is preliminary data.</text>
</comment>
<dbReference type="PROSITE" id="PS50084">
    <property type="entry name" value="KH_TYPE_1"/>
    <property type="match status" value="1"/>
</dbReference>
<dbReference type="InterPro" id="IPR009019">
    <property type="entry name" value="KH_sf_prok-type"/>
</dbReference>
<dbReference type="PROSITE" id="PS50126">
    <property type="entry name" value="S1"/>
    <property type="match status" value="1"/>
</dbReference>
<dbReference type="Pfam" id="PF26594">
    <property type="entry name" value="KH_NusA_2nd"/>
    <property type="match status" value="1"/>
</dbReference>
<dbReference type="InterPro" id="IPR030842">
    <property type="entry name" value="TF_NusA_bacterial"/>
</dbReference>
<protein>
    <recommendedName>
        <fullName evidence="1">Transcription termination/antitermination protein NusA</fullName>
    </recommendedName>
</protein>
<dbReference type="Gene3D" id="3.30.300.20">
    <property type="match status" value="2"/>
</dbReference>
<sequence>MNIDMAALNMLSLEREIPLDDLVQTLENALLTAYKRTDGAHRVARIALDRKAGTVAVLAAEVDEDGNRIGEYDVTPSDFGRVAAATARQIILQRLREAETDRIYGDLVTREGEVVSGVIQSDSRANARGIVVVHIGPENGGTEGTIAPAEQVPGESYRHGDRIKCHVVGVHKGPHGASVSLSRTHPDLVRGLFALEVPEIGDGSVRIAAIAREAGHRTKIAVESTISGLNAKGACIGPNGARVRAVMAELNGEKIDIVDYDDDPTVFVGNALSPAKVISVTVADEQARAARVVVPDYQLSLAIGKEGQNARLAHRLTQWRIDIHSDAE</sequence>
<dbReference type="InterPro" id="IPR004087">
    <property type="entry name" value="KH_dom"/>
</dbReference>
<evidence type="ECO:0000313" key="4">
    <source>
        <dbReference type="Proteomes" id="UP000295805"/>
    </source>
</evidence>
<keyword evidence="1" id="KW-0889">Transcription antitermination</keyword>
<dbReference type="FunFam" id="3.30.300.20:FF:000005">
    <property type="entry name" value="Transcription termination/antitermination protein NusA"/>
    <property type="match status" value="1"/>
</dbReference>
<dbReference type="CDD" id="cd04455">
    <property type="entry name" value="S1_NusA"/>
    <property type="match status" value="1"/>
</dbReference>
<dbReference type="PANTHER" id="PTHR22648:SF0">
    <property type="entry name" value="TRANSCRIPTION TERMINATION_ANTITERMINATION PROTEIN NUSA"/>
    <property type="match status" value="1"/>
</dbReference>
<comment type="subunit">
    <text evidence="1">Monomer. Binds directly to the core enzyme of the DNA-dependent RNA polymerase and to nascent RNA.</text>
</comment>
<keyword evidence="1" id="KW-0805">Transcription regulation</keyword>
<dbReference type="InterPro" id="IPR003029">
    <property type="entry name" value="S1_domain"/>
</dbReference>
<dbReference type="NCBIfam" id="TIGR01953">
    <property type="entry name" value="NusA"/>
    <property type="match status" value="1"/>
</dbReference>
<dbReference type="Proteomes" id="UP000295805">
    <property type="component" value="Unassembled WGS sequence"/>
</dbReference>
<dbReference type="Gene3D" id="2.40.50.140">
    <property type="entry name" value="Nucleic acid-binding proteins"/>
    <property type="match status" value="1"/>
</dbReference>
<dbReference type="InterPro" id="IPR012340">
    <property type="entry name" value="NA-bd_OB-fold"/>
</dbReference>
<name>A0A177JUL6_9ACTN</name>
<dbReference type="RefSeq" id="WP_063973497.1">
    <property type="nucleotide sequence ID" value="NZ_CP143053.1"/>
</dbReference>
<evidence type="ECO:0000313" key="3">
    <source>
        <dbReference type="EMBL" id="TCW26258.1"/>
    </source>
</evidence>
<dbReference type="GeneID" id="89530733"/>
<dbReference type="FunFam" id="3.30.300.20:FF:000002">
    <property type="entry name" value="Transcription termination/antitermination protein NusA"/>
    <property type="match status" value="1"/>
</dbReference>
<dbReference type="PANTHER" id="PTHR22648">
    <property type="entry name" value="TRANSCRIPTION TERMINATION FACTOR NUSA"/>
    <property type="match status" value="1"/>
</dbReference>
<dbReference type="SMART" id="SM00316">
    <property type="entry name" value="S1"/>
    <property type="match status" value="1"/>
</dbReference>
<keyword evidence="1" id="KW-0804">Transcription</keyword>
<dbReference type="InterPro" id="IPR010213">
    <property type="entry name" value="TF_NusA"/>
</dbReference>
<dbReference type="GO" id="GO:0003700">
    <property type="term" value="F:DNA-binding transcription factor activity"/>
    <property type="evidence" value="ECO:0007669"/>
    <property type="project" value="InterPro"/>
</dbReference>
<dbReference type="InterPro" id="IPR036555">
    <property type="entry name" value="NusA_N_sf"/>
</dbReference>
<dbReference type="Gene3D" id="3.30.1480.10">
    <property type="entry name" value="NusA, N-terminal domain"/>
    <property type="match status" value="1"/>
</dbReference>
<dbReference type="GO" id="GO:0031564">
    <property type="term" value="P:transcription antitermination"/>
    <property type="evidence" value="ECO:0007669"/>
    <property type="project" value="UniProtKB-UniRule"/>
</dbReference>
<keyword evidence="1 2" id="KW-0694">RNA-binding</keyword>
<keyword evidence="1" id="KW-0806">Transcription termination</keyword>
<dbReference type="HAMAP" id="MF_00945_B">
    <property type="entry name" value="NusA_B"/>
    <property type="match status" value="1"/>
</dbReference>
<evidence type="ECO:0000256" key="2">
    <source>
        <dbReference type="PROSITE-ProRule" id="PRU00117"/>
    </source>
</evidence>
<comment type="function">
    <text evidence="1">Participates in both transcription termination and antitermination.</text>
</comment>
<dbReference type="Pfam" id="PF13184">
    <property type="entry name" value="KH_NusA_1st"/>
    <property type="match status" value="1"/>
</dbReference>
<dbReference type="InterPro" id="IPR013735">
    <property type="entry name" value="TF_NusA_N"/>
</dbReference>
<reference evidence="3 4" key="1">
    <citation type="submission" date="2019-03" db="EMBL/GenBank/DDBJ databases">
        <title>Root nodule microbial communities of legume samples collected from USA, Mexico and Botswana.</title>
        <authorList>
            <person name="Hirsch A."/>
        </authorList>
    </citation>
    <scope>NUCLEOTIDE SEQUENCE [LARGE SCALE GENOMIC DNA]</scope>
    <source>
        <strain evidence="3 4">55</strain>
    </source>
</reference>
<dbReference type="SUPFAM" id="SSF50249">
    <property type="entry name" value="Nucleic acid-binding proteins"/>
    <property type="match status" value="1"/>
</dbReference>
<dbReference type="GO" id="GO:0003723">
    <property type="term" value="F:RNA binding"/>
    <property type="evidence" value="ECO:0007669"/>
    <property type="project" value="UniProtKB-UniRule"/>
</dbReference>